<name>A0A4U5PV07_POPAL</name>
<proteinExistence type="predicted"/>
<dbReference type="GO" id="GO:0000278">
    <property type="term" value="P:mitotic cell cycle"/>
    <property type="evidence" value="ECO:0007669"/>
    <property type="project" value="TreeGrafter"/>
</dbReference>
<dbReference type="PROSITE" id="PS00678">
    <property type="entry name" value="WD_REPEATS_1"/>
    <property type="match status" value="1"/>
</dbReference>
<protein>
    <submittedName>
        <fullName evidence="10">WD repeat and HMG-box DNA-binding protein 1</fullName>
    </submittedName>
</protein>
<feature type="domain" description="WDHD1/CFT4 second beta-propeller" evidence="7">
    <location>
        <begin position="424"/>
        <end position="706"/>
    </location>
</feature>
<evidence type="ECO:0000259" key="9">
    <source>
        <dbReference type="Pfam" id="PF24817"/>
    </source>
</evidence>
<evidence type="ECO:0000256" key="6">
    <source>
        <dbReference type="SAM" id="MobiDB-lite"/>
    </source>
</evidence>
<feature type="domain" description="WDHD1/CFT4 helical bundle" evidence="8">
    <location>
        <begin position="715"/>
        <end position="818"/>
    </location>
</feature>
<dbReference type="Pfam" id="PF20946">
    <property type="entry name" value="Ctf4_C"/>
    <property type="match status" value="1"/>
</dbReference>
<dbReference type="InterPro" id="IPR015943">
    <property type="entry name" value="WD40/YVTN_repeat-like_dom_sf"/>
</dbReference>
<evidence type="ECO:0000259" key="7">
    <source>
        <dbReference type="Pfam" id="PF12341"/>
    </source>
</evidence>
<dbReference type="InterPro" id="IPR022100">
    <property type="entry name" value="WDHD1/CFT4_beta-prop_2nd"/>
</dbReference>
<comment type="subcellular location">
    <subcellularLocation>
        <location evidence="1">Nucleus</location>
    </subcellularLocation>
</comment>
<keyword evidence="4" id="KW-0539">Nucleus</keyword>
<dbReference type="InterPro" id="IPR019775">
    <property type="entry name" value="WD40_repeat_CS"/>
</dbReference>
<evidence type="ECO:0000256" key="5">
    <source>
        <dbReference type="PROSITE-ProRule" id="PRU00221"/>
    </source>
</evidence>
<dbReference type="InterPro" id="IPR036322">
    <property type="entry name" value="WD40_repeat_dom_sf"/>
</dbReference>
<dbReference type="Gene3D" id="2.130.10.10">
    <property type="entry name" value="YVTN repeat-like/Quinoprotein amine dehydrogenase"/>
    <property type="match status" value="2"/>
</dbReference>
<organism evidence="10">
    <name type="scientific">Populus alba</name>
    <name type="common">White poplar</name>
    <dbReference type="NCBI Taxonomy" id="43335"/>
    <lineage>
        <taxon>Eukaryota</taxon>
        <taxon>Viridiplantae</taxon>
        <taxon>Streptophyta</taxon>
        <taxon>Embryophyta</taxon>
        <taxon>Tracheophyta</taxon>
        <taxon>Spermatophyta</taxon>
        <taxon>Magnoliopsida</taxon>
        <taxon>eudicotyledons</taxon>
        <taxon>Gunneridae</taxon>
        <taxon>Pentapetalae</taxon>
        <taxon>rosids</taxon>
        <taxon>fabids</taxon>
        <taxon>Malpighiales</taxon>
        <taxon>Salicaceae</taxon>
        <taxon>Saliceae</taxon>
        <taxon>Populus</taxon>
    </lineage>
</organism>
<dbReference type="PANTHER" id="PTHR19932">
    <property type="entry name" value="WD REPEAT AND HMG-BOX DNA BINDING PROTEIN"/>
    <property type="match status" value="1"/>
</dbReference>
<dbReference type="InterPro" id="IPR048591">
    <property type="entry name" value="WDHD1/CFT4_hel"/>
</dbReference>
<dbReference type="EMBL" id="RCHU01000588">
    <property type="protein sequence ID" value="TKS00871.1"/>
    <property type="molecule type" value="Genomic_DNA"/>
</dbReference>
<dbReference type="STRING" id="43335.A0A4U5PV07"/>
<dbReference type="Pfam" id="PF24817">
    <property type="entry name" value="WD40_WDHD1_1st"/>
    <property type="match status" value="1"/>
</dbReference>
<gene>
    <name evidence="10" type="ORF">D5086_0000179160</name>
</gene>
<evidence type="ECO:0000256" key="2">
    <source>
        <dbReference type="ARBA" id="ARBA00022574"/>
    </source>
</evidence>
<evidence type="ECO:0000256" key="3">
    <source>
        <dbReference type="ARBA" id="ARBA00022737"/>
    </source>
</evidence>
<dbReference type="GO" id="GO:0003682">
    <property type="term" value="F:chromatin binding"/>
    <property type="evidence" value="ECO:0007669"/>
    <property type="project" value="TreeGrafter"/>
</dbReference>
<dbReference type="AlphaFoldDB" id="A0A4U5PV07"/>
<dbReference type="SMART" id="SM00320">
    <property type="entry name" value="WD40"/>
    <property type="match status" value="6"/>
</dbReference>
<dbReference type="GO" id="GO:0043596">
    <property type="term" value="C:nuclear replication fork"/>
    <property type="evidence" value="ECO:0007669"/>
    <property type="project" value="TreeGrafter"/>
</dbReference>
<keyword evidence="10" id="KW-0238">DNA-binding</keyword>
<feature type="repeat" description="WD" evidence="5">
    <location>
        <begin position="238"/>
        <end position="279"/>
    </location>
</feature>
<sequence>MKVRTLKLREAHKSINGNNDINPSFCSVLWDQQALHLVTASSSDPSISIHDPLLPSNPPKILRHHRDGVTALALSPNSTCLASGSIDHSVKLFKFPSGEFETNVTRFTLPIRALAFNKSGSMVAAAGDDEGIKLINTVDGSIARVLKGHKGPVTGLAFDPINEYLATVDSVGTVLFWELQSGGILHTLKGVAPNIISDTSFVNVVSWSPDGETLAVPGLRNDVVMYDRDTAEKLFSLRGDHVQPVCYLSWSPNGKYMATSGLDRQILIWDVDKKQDIDRQKFEDRISGMAWKPIGNALAVIDVMGKYGLWESVVPSSMKSPTEDIPSLKNSNGVLLFDEDPEPSTSGGLSEFGEDSLGESEPCSRKRLRKQSEFEDPDEDIDDELSLLPKTEPRKKVHRSSKDNLDKGNGLRSTVTSARLKMQEAFQPGATPPQRGKRRFLCYNMLGTITTVENDGYSHIEIDFHDTGRGSRLPSMTDYFGFTMASLNENGSVFANPCKGEKNMSTLMYRPFSSWANNSEWSMRFEGEEVKVVALGTAWVAAITSLNFLRIYTDGGLQRHILSLDGPVVTASGLKNQLAVVTHVSDCLPSNDQMLEFRVFDISNGTQPLTGRLPLTPGSHLTWFGFSEEGQLSSYDSKGVLRVFTSQYGGSWLPIFSASKEKSDESYWVVGLNASKLFCIVYKSPDMFPQVIPKPVLSLLNLSFPVASSDLGADALENEFIMNSMHLSQIQKRMEDMAGACLDTTALDDEAFNMEATQDRCILRLIASCCNGDKLVRATELMKLLSLEKSMKGAIKLVAALKLPNLAERFNSILEERLVNESKGTYKSPLLNSNDRASLTADAAISKTMVTSTGKNETPEPRIAFSSPTLSAPLFIKKANKQEHEKSYQNQTVNAKTSMEPSNAEKVKSAENVIGVEVKMTGEVLKSGTMSQTSIKMADMRESVVYHSVARNSCMEIGSQFCNYAFEYTKKASFLLLSSNLTLVYCFFIIIISSIQYGCPFLSEHKSSWPNFSARSQRFFHTSKHCKLPIGGSVSAKGNVDDYCKLVESAIAPSIQMNAMSLAKSLSSMASQFFLE</sequence>
<keyword evidence="3" id="KW-0677">Repeat</keyword>
<feature type="repeat" description="WD" evidence="5">
    <location>
        <begin position="146"/>
        <end position="187"/>
    </location>
</feature>
<feature type="region of interest" description="Disordered" evidence="6">
    <location>
        <begin position="317"/>
        <end position="411"/>
    </location>
</feature>
<dbReference type="PANTHER" id="PTHR19932:SF10">
    <property type="entry name" value="WD REPEAT AND HMG-BOX DNA-BINDING PROTEIN 1"/>
    <property type="match status" value="1"/>
</dbReference>
<dbReference type="PROSITE" id="PS50294">
    <property type="entry name" value="WD_REPEATS_REGION"/>
    <property type="match status" value="3"/>
</dbReference>
<evidence type="ECO:0000259" key="8">
    <source>
        <dbReference type="Pfam" id="PF20946"/>
    </source>
</evidence>
<comment type="caution">
    <text evidence="10">The sequence shown here is derived from an EMBL/GenBank/DDBJ whole genome shotgun (WGS) entry which is preliminary data.</text>
</comment>
<dbReference type="GO" id="GO:0006281">
    <property type="term" value="P:DNA repair"/>
    <property type="evidence" value="ECO:0007669"/>
    <property type="project" value="TreeGrafter"/>
</dbReference>
<dbReference type="InterPro" id="IPR001680">
    <property type="entry name" value="WD40_rpt"/>
</dbReference>
<accession>A0A4U5PV07</accession>
<feature type="compositionally biased region" description="Acidic residues" evidence="6">
    <location>
        <begin position="374"/>
        <end position="385"/>
    </location>
</feature>
<feature type="repeat" description="WD" evidence="5">
    <location>
        <begin position="62"/>
        <end position="103"/>
    </location>
</feature>
<reference evidence="10" key="1">
    <citation type="submission" date="2018-10" db="EMBL/GenBank/DDBJ databases">
        <title>Population genomic analysis revealed the cold adaptation of white poplar.</title>
        <authorList>
            <person name="Liu Y.-J."/>
        </authorList>
    </citation>
    <scope>NUCLEOTIDE SEQUENCE [LARGE SCALE GENOMIC DNA]</scope>
    <source>
        <strain evidence="10">PAL-ZL1</strain>
    </source>
</reference>
<dbReference type="SUPFAM" id="SSF50978">
    <property type="entry name" value="WD40 repeat-like"/>
    <property type="match status" value="1"/>
</dbReference>
<dbReference type="InterPro" id="IPR057646">
    <property type="entry name" value="WD40_WDHD1_1st"/>
</dbReference>
<dbReference type="Pfam" id="PF12341">
    <property type="entry name" value="Mcl1_mid"/>
    <property type="match status" value="1"/>
</dbReference>
<dbReference type="GO" id="GO:0006261">
    <property type="term" value="P:DNA-templated DNA replication"/>
    <property type="evidence" value="ECO:0007669"/>
    <property type="project" value="TreeGrafter"/>
</dbReference>
<dbReference type="CDD" id="cd00200">
    <property type="entry name" value="WD40"/>
    <property type="match status" value="1"/>
</dbReference>
<dbReference type="GO" id="GO:0003677">
    <property type="term" value="F:DNA binding"/>
    <property type="evidence" value="ECO:0007669"/>
    <property type="project" value="UniProtKB-KW"/>
</dbReference>
<dbReference type="FunFam" id="2.130.10.10:FF:002324">
    <property type="entry name" value="Transducin family protein / WD-40 repeat family protein"/>
    <property type="match status" value="1"/>
</dbReference>
<evidence type="ECO:0000256" key="4">
    <source>
        <dbReference type="ARBA" id="ARBA00023242"/>
    </source>
</evidence>
<feature type="domain" description="WDHD1 first WD40" evidence="9">
    <location>
        <begin position="27"/>
        <end position="308"/>
    </location>
</feature>
<evidence type="ECO:0000313" key="10">
    <source>
        <dbReference type="EMBL" id="TKS00871.1"/>
    </source>
</evidence>
<dbReference type="PROSITE" id="PS50082">
    <property type="entry name" value="WD_REPEATS_2"/>
    <property type="match status" value="3"/>
</dbReference>
<evidence type="ECO:0000256" key="1">
    <source>
        <dbReference type="ARBA" id="ARBA00004123"/>
    </source>
</evidence>
<keyword evidence="2 5" id="KW-0853">WD repeat</keyword>